<sequence>MIKDNKIIQRMIQDKMNEQNLDLLLRILNNLFELEPREYTRIKNSTEQIVPTLEKKGGYLPEHSKHILEKIFFRLADCECEVESEMNLYFIIIDQEVIYENIVNELRPNKDNLNVELDDNGEIGAFIKDYKEIQRISEKYDVDITLVIKILHKLQNESEE</sequence>
<reference evidence="1 2" key="1">
    <citation type="journal article" date="2019" name="Sci. Transl. Med.">
        <title>Quorum sensing between bacterial species on the skin protects against epidermal injury in atopic dermatitis.</title>
        <authorList>
            <person name="Williams M.R."/>
        </authorList>
    </citation>
    <scope>NUCLEOTIDE SEQUENCE [LARGE SCALE GENOMIC DNA]</scope>
    <source>
        <strain evidence="1 2">H8</strain>
    </source>
</reference>
<dbReference type="Proteomes" id="UP000291949">
    <property type="component" value="Unassembled WGS sequence"/>
</dbReference>
<proteinExistence type="predicted"/>
<gene>
    <name evidence="1" type="ORF">EQ811_12195</name>
</gene>
<organism evidence="1 2">
    <name type="scientific">Staphylococcus capitis</name>
    <dbReference type="NCBI Taxonomy" id="29388"/>
    <lineage>
        <taxon>Bacteria</taxon>
        <taxon>Bacillati</taxon>
        <taxon>Bacillota</taxon>
        <taxon>Bacilli</taxon>
        <taxon>Bacillales</taxon>
        <taxon>Staphylococcaceae</taxon>
        <taxon>Staphylococcus</taxon>
    </lineage>
</organism>
<evidence type="ECO:0000313" key="1">
    <source>
        <dbReference type="EMBL" id="TBW75021.1"/>
    </source>
</evidence>
<protein>
    <submittedName>
        <fullName evidence="1">Uncharacterized protein</fullName>
    </submittedName>
</protein>
<name>A0A7Z7YTG3_STACP</name>
<dbReference type="RefSeq" id="WP_002504408.1">
    <property type="nucleotide sequence ID" value="NZ_CP134832.1"/>
</dbReference>
<dbReference type="EMBL" id="SCHC01000014">
    <property type="protein sequence ID" value="TBW75021.1"/>
    <property type="molecule type" value="Genomic_DNA"/>
</dbReference>
<evidence type="ECO:0000313" key="2">
    <source>
        <dbReference type="Proteomes" id="UP000291949"/>
    </source>
</evidence>
<accession>A0A7Z7YTG3</accession>
<dbReference type="AlphaFoldDB" id="A0A7Z7YTG3"/>
<comment type="caution">
    <text evidence="1">The sequence shown here is derived from an EMBL/GenBank/DDBJ whole genome shotgun (WGS) entry which is preliminary data.</text>
</comment>